<gene>
    <name evidence="1" type="ORF">EZS28_046067</name>
</gene>
<organism evidence="1 2">
    <name type="scientific">Streblomastix strix</name>
    <dbReference type="NCBI Taxonomy" id="222440"/>
    <lineage>
        <taxon>Eukaryota</taxon>
        <taxon>Metamonada</taxon>
        <taxon>Preaxostyla</taxon>
        <taxon>Oxymonadida</taxon>
        <taxon>Streblomastigidae</taxon>
        <taxon>Streblomastix</taxon>
    </lineage>
</organism>
<dbReference type="EMBL" id="SNRW01029897">
    <property type="protein sequence ID" value="KAA6358407.1"/>
    <property type="molecule type" value="Genomic_DNA"/>
</dbReference>
<sequence>MKPLLLIKSKNVSASAISYTRKGTQVKSPIMKNKGGYLNPLAMDNVNVMCPGSISFSGVLVEALQKRILLSAQNFLTQELLRIAEDVLQDQECPRYENGR</sequence>
<name>A0A5J4TJF7_9EUKA</name>
<proteinExistence type="predicted"/>
<dbReference type="Proteomes" id="UP000324800">
    <property type="component" value="Unassembled WGS sequence"/>
</dbReference>
<accession>A0A5J4TJF7</accession>
<protein>
    <submittedName>
        <fullName evidence="1">Uncharacterized protein</fullName>
    </submittedName>
</protein>
<evidence type="ECO:0000313" key="1">
    <source>
        <dbReference type="EMBL" id="KAA6358407.1"/>
    </source>
</evidence>
<comment type="caution">
    <text evidence="1">The sequence shown here is derived from an EMBL/GenBank/DDBJ whole genome shotgun (WGS) entry which is preliminary data.</text>
</comment>
<evidence type="ECO:0000313" key="2">
    <source>
        <dbReference type="Proteomes" id="UP000324800"/>
    </source>
</evidence>
<reference evidence="1 2" key="1">
    <citation type="submission" date="2019-03" db="EMBL/GenBank/DDBJ databases">
        <title>Single cell metagenomics reveals metabolic interactions within the superorganism composed of flagellate Streblomastix strix and complex community of Bacteroidetes bacteria on its surface.</title>
        <authorList>
            <person name="Treitli S.C."/>
            <person name="Kolisko M."/>
            <person name="Husnik F."/>
            <person name="Keeling P."/>
            <person name="Hampl V."/>
        </authorList>
    </citation>
    <scope>NUCLEOTIDE SEQUENCE [LARGE SCALE GENOMIC DNA]</scope>
    <source>
        <strain evidence="1">ST1C</strain>
    </source>
</reference>
<dbReference type="AlphaFoldDB" id="A0A5J4TJF7"/>